<keyword evidence="2" id="KW-1185">Reference proteome</keyword>
<evidence type="ECO:0000313" key="2">
    <source>
        <dbReference type="Proteomes" id="UP000887013"/>
    </source>
</evidence>
<comment type="caution">
    <text evidence="1">The sequence shown here is derived from an EMBL/GenBank/DDBJ whole genome shotgun (WGS) entry which is preliminary data.</text>
</comment>
<name>A0A8X6PRP5_NEPPI</name>
<gene>
    <name evidence="1" type="ORF">NPIL_659661</name>
</gene>
<dbReference type="AlphaFoldDB" id="A0A8X6PRP5"/>
<dbReference type="EMBL" id="BMAW01118099">
    <property type="protein sequence ID" value="GFT78114.1"/>
    <property type="molecule type" value="Genomic_DNA"/>
</dbReference>
<protein>
    <submittedName>
        <fullName evidence="1">Uncharacterized protein</fullName>
    </submittedName>
</protein>
<organism evidence="1 2">
    <name type="scientific">Nephila pilipes</name>
    <name type="common">Giant wood spider</name>
    <name type="synonym">Nephila maculata</name>
    <dbReference type="NCBI Taxonomy" id="299642"/>
    <lineage>
        <taxon>Eukaryota</taxon>
        <taxon>Metazoa</taxon>
        <taxon>Ecdysozoa</taxon>
        <taxon>Arthropoda</taxon>
        <taxon>Chelicerata</taxon>
        <taxon>Arachnida</taxon>
        <taxon>Araneae</taxon>
        <taxon>Araneomorphae</taxon>
        <taxon>Entelegynae</taxon>
        <taxon>Araneoidea</taxon>
        <taxon>Nephilidae</taxon>
        <taxon>Nephila</taxon>
    </lineage>
</organism>
<reference evidence="1" key="1">
    <citation type="submission" date="2020-08" db="EMBL/GenBank/DDBJ databases">
        <title>Multicomponent nature underlies the extraordinary mechanical properties of spider dragline silk.</title>
        <authorList>
            <person name="Kono N."/>
            <person name="Nakamura H."/>
            <person name="Mori M."/>
            <person name="Yoshida Y."/>
            <person name="Ohtoshi R."/>
            <person name="Malay A.D."/>
            <person name="Moran D.A.P."/>
            <person name="Tomita M."/>
            <person name="Numata K."/>
            <person name="Arakawa K."/>
        </authorList>
    </citation>
    <scope>NUCLEOTIDE SEQUENCE</scope>
</reference>
<proteinExistence type="predicted"/>
<accession>A0A8X6PRP5</accession>
<dbReference type="Proteomes" id="UP000887013">
    <property type="component" value="Unassembled WGS sequence"/>
</dbReference>
<evidence type="ECO:0000313" key="1">
    <source>
        <dbReference type="EMBL" id="GFT78114.1"/>
    </source>
</evidence>
<sequence>MEYKNSRISPHAGGVACLAQRFFCHYGCKGKGSVLGHACSGFSEKAYRCSAVPEEAQWFAGSGGAKMGRCVRQVVAVLATAAFACPFCRFQRRCYRWFRTVMTVWPVRRRYKRVMRCAERPAAWFTSGVLPHNI</sequence>